<dbReference type="InterPro" id="IPR000847">
    <property type="entry name" value="LysR_HTH_N"/>
</dbReference>
<dbReference type="PROSITE" id="PS50931">
    <property type="entry name" value="HTH_LYSR"/>
    <property type="match status" value="1"/>
</dbReference>
<keyword evidence="2" id="KW-0805">Transcription regulation</keyword>
<evidence type="ECO:0000256" key="1">
    <source>
        <dbReference type="ARBA" id="ARBA00009437"/>
    </source>
</evidence>
<dbReference type="CDD" id="cd05466">
    <property type="entry name" value="PBP2_LTTR_substrate"/>
    <property type="match status" value="1"/>
</dbReference>
<keyword evidence="4" id="KW-0804">Transcription</keyword>
<comment type="similarity">
    <text evidence="1">Belongs to the LysR transcriptional regulatory family.</text>
</comment>
<dbReference type="EMBL" id="JABCSC020000001">
    <property type="protein sequence ID" value="NSL54842.1"/>
    <property type="molecule type" value="Genomic_DNA"/>
</dbReference>
<reference evidence="6 7" key="1">
    <citation type="submission" date="2020-06" db="EMBL/GenBank/DDBJ databases">
        <title>Draft genome of Uliginosibacterium sp. IMCC34675.</title>
        <authorList>
            <person name="Song J."/>
        </authorList>
    </citation>
    <scope>NUCLEOTIDE SEQUENCE [LARGE SCALE GENOMIC DNA]</scope>
    <source>
        <strain evidence="6 7">IMCC34675</strain>
    </source>
</reference>
<dbReference type="PRINTS" id="PR00039">
    <property type="entry name" value="HTHLYSR"/>
</dbReference>
<gene>
    <name evidence="6" type="ORF">HJ583_007380</name>
</gene>
<dbReference type="SUPFAM" id="SSF46785">
    <property type="entry name" value="Winged helix' DNA-binding domain"/>
    <property type="match status" value="1"/>
</dbReference>
<dbReference type="InterPro" id="IPR005119">
    <property type="entry name" value="LysR_subst-bd"/>
</dbReference>
<keyword evidence="3" id="KW-0238">DNA-binding</keyword>
<sequence length="303" mass="33900">MQIRWIEDFLTLADARAFSKAAENRNVSQPTLSRHVQALEDWLGVQLIDRREHGVQLTTAGRIFRGFAADMLKRTYEMRTVLRGQVPSKGDTVRFSVAHTLSLTYFPRWLRSVKEKLDSNVITRVGAVNIPEGVAALIEGASDLLIIYHHPQLPILLDPKRFSYLPLGTDRLLPFSAPREDGGPLFSLSKATLSAIPFLAYAPGSYLAHAVEMILLGAPERIPLERNFDTHMAEALKAMIVEGHGLGWLPESCVTHELAEKQLAVAGSPQWSCPLEVRLYRANDNGSQMAERIWNLLQQEAQK</sequence>
<keyword evidence="7" id="KW-1185">Reference proteome</keyword>
<organism evidence="6 7">
    <name type="scientific">Uliginosibacterium aquaticum</name>
    <dbReference type="NCBI Taxonomy" id="2731212"/>
    <lineage>
        <taxon>Bacteria</taxon>
        <taxon>Pseudomonadati</taxon>
        <taxon>Pseudomonadota</taxon>
        <taxon>Betaproteobacteria</taxon>
        <taxon>Rhodocyclales</taxon>
        <taxon>Zoogloeaceae</taxon>
        <taxon>Uliginosibacterium</taxon>
    </lineage>
</organism>
<dbReference type="Pfam" id="PF00126">
    <property type="entry name" value="HTH_1"/>
    <property type="match status" value="1"/>
</dbReference>
<dbReference type="Pfam" id="PF03466">
    <property type="entry name" value="LysR_substrate"/>
    <property type="match status" value="1"/>
</dbReference>
<name>A0ABX2IEM2_9RHOO</name>
<dbReference type="SUPFAM" id="SSF53850">
    <property type="entry name" value="Periplasmic binding protein-like II"/>
    <property type="match status" value="1"/>
</dbReference>
<evidence type="ECO:0000259" key="5">
    <source>
        <dbReference type="PROSITE" id="PS50931"/>
    </source>
</evidence>
<evidence type="ECO:0000313" key="7">
    <source>
        <dbReference type="Proteomes" id="UP000778523"/>
    </source>
</evidence>
<dbReference type="Proteomes" id="UP000778523">
    <property type="component" value="Unassembled WGS sequence"/>
</dbReference>
<proteinExistence type="inferred from homology"/>
<evidence type="ECO:0000256" key="4">
    <source>
        <dbReference type="ARBA" id="ARBA00023163"/>
    </source>
</evidence>
<dbReference type="Gene3D" id="3.40.190.10">
    <property type="entry name" value="Periplasmic binding protein-like II"/>
    <property type="match status" value="2"/>
</dbReference>
<dbReference type="Gene3D" id="1.10.10.10">
    <property type="entry name" value="Winged helix-like DNA-binding domain superfamily/Winged helix DNA-binding domain"/>
    <property type="match status" value="1"/>
</dbReference>
<dbReference type="PANTHER" id="PTHR30126">
    <property type="entry name" value="HTH-TYPE TRANSCRIPTIONAL REGULATOR"/>
    <property type="match status" value="1"/>
</dbReference>
<accession>A0ABX2IEM2</accession>
<protein>
    <submittedName>
        <fullName evidence="6">LysR family transcriptional regulator</fullName>
    </submittedName>
</protein>
<evidence type="ECO:0000256" key="2">
    <source>
        <dbReference type="ARBA" id="ARBA00023015"/>
    </source>
</evidence>
<evidence type="ECO:0000256" key="3">
    <source>
        <dbReference type="ARBA" id="ARBA00023125"/>
    </source>
</evidence>
<evidence type="ECO:0000313" key="6">
    <source>
        <dbReference type="EMBL" id="NSL54842.1"/>
    </source>
</evidence>
<dbReference type="InterPro" id="IPR036388">
    <property type="entry name" value="WH-like_DNA-bd_sf"/>
</dbReference>
<dbReference type="InterPro" id="IPR036390">
    <property type="entry name" value="WH_DNA-bd_sf"/>
</dbReference>
<comment type="caution">
    <text evidence="6">The sequence shown here is derived from an EMBL/GenBank/DDBJ whole genome shotgun (WGS) entry which is preliminary data.</text>
</comment>
<dbReference type="PANTHER" id="PTHR30126:SF2">
    <property type="entry name" value="HTH-TYPE TRANSCRIPTIONAL REGULATOR YJIE"/>
    <property type="match status" value="1"/>
</dbReference>
<feature type="domain" description="HTH lysR-type" evidence="5">
    <location>
        <begin position="1"/>
        <end position="58"/>
    </location>
</feature>
<dbReference type="RefSeq" id="WP_170021274.1">
    <property type="nucleotide sequence ID" value="NZ_JABCSC020000001.1"/>
</dbReference>